<feature type="region of interest" description="Disordered" evidence="1">
    <location>
        <begin position="1"/>
        <end position="20"/>
    </location>
</feature>
<proteinExistence type="predicted"/>
<dbReference type="SUPFAM" id="SSF47090">
    <property type="entry name" value="PGBD-like"/>
    <property type="match status" value="1"/>
</dbReference>
<dbReference type="Gene3D" id="1.10.101.10">
    <property type="entry name" value="PGBD-like superfamily/PGBD"/>
    <property type="match status" value="1"/>
</dbReference>
<gene>
    <name evidence="3" type="ORF">DXH78_16420</name>
</gene>
<feature type="domain" description="Peptidoglycan binding-like" evidence="2">
    <location>
        <begin position="26"/>
        <end position="76"/>
    </location>
</feature>
<dbReference type="OrthoDB" id="9816507at2"/>
<organism evidence="3 4">
    <name type="scientific">Undibacter mobilis</name>
    <dbReference type="NCBI Taxonomy" id="2292256"/>
    <lineage>
        <taxon>Bacteria</taxon>
        <taxon>Pseudomonadati</taxon>
        <taxon>Pseudomonadota</taxon>
        <taxon>Alphaproteobacteria</taxon>
        <taxon>Hyphomicrobiales</taxon>
        <taxon>Nitrobacteraceae</taxon>
        <taxon>Undibacter</taxon>
    </lineage>
</organism>
<dbReference type="InterPro" id="IPR036365">
    <property type="entry name" value="PGBD-like_sf"/>
</dbReference>
<reference evidence="4" key="1">
    <citation type="submission" date="2018-08" db="EMBL/GenBank/DDBJ databases">
        <authorList>
            <person name="Kim S.-J."/>
            <person name="Jung G.-Y."/>
        </authorList>
    </citation>
    <scope>NUCLEOTIDE SEQUENCE [LARGE SCALE GENOMIC DNA]</scope>
    <source>
        <strain evidence="4">GY_H</strain>
    </source>
</reference>
<dbReference type="AlphaFoldDB" id="A0A371B484"/>
<accession>A0A371B484</accession>
<dbReference type="InterPro" id="IPR002477">
    <property type="entry name" value="Peptidoglycan-bd-like"/>
</dbReference>
<dbReference type="Proteomes" id="UP000263993">
    <property type="component" value="Unassembled WGS sequence"/>
</dbReference>
<protein>
    <submittedName>
        <fullName evidence="3">Peptidoglycan-binding protein</fullName>
    </submittedName>
</protein>
<dbReference type="EMBL" id="QRGO01000002">
    <property type="protein sequence ID" value="RDV02415.1"/>
    <property type="molecule type" value="Genomic_DNA"/>
</dbReference>
<evidence type="ECO:0000313" key="3">
    <source>
        <dbReference type="EMBL" id="RDV02415.1"/>
    </source>
</evidence>
<evidence type="ECO:0000256" key="1">
    <source>
        <dbReference type="SAM" id="MobiDB-lite"/>
    </source>
</evidence>
<sequence length="90" mass="9836">MQASAATVSSPQPARRDPIAELIAPSPRVLAIQRALADFGYGQIKPTGNFDAATRVAIEKFERDRKLPVTGQISERFVRELSAMTGRPLE</sequence>
<evidence type="ECO:0000313" key="4">
    <source>
        <dbReference type="Proteomes" id="UP000263993"/>
    </source>
</evidence>
<dbReference type="Pfam" id="PF01471">
    <property type="entry name" value="PG_binding_1"/>
    <property type="match status" value="1"/>
</dbReference>
<comment type="caution">
    <text evidence="3">The sequence shown here is derived from an EMBL/GenBank/DDBJ whole genome shotgun (WGS) entry which is preliminary data.</text>
</comment>
<keyword evidence="4" id="KW-1185">Reference proteome</keyword>
<feature type="compositionally biased region" description="Polar residues" evidence="1">
    <location>
        <begin position="1"/>
        <end position="12"/>
    </location>
</feature>
<evidence type="ECO:0000259" key="2">
    <source>
        <dbReference type="Pfam" id="PF01471"/>
    </source>
</evidence>
<name>A0A371B484_9BRAD</name>
<dbReference type="InterPro" id="IPR036366">
    <property type="entry name" value="PGBDSf"/>
</dbReference>